<dbReference type="PANTHER" id="PTHR10859:SF91">
    <property type="entry name" value="DOLICHYL-PHOSPHATE BETA-GLUCOSYLTRANSFERASE"/>
    <property type="match status" value="1"/>
</dbReference>
<accession>A0A1F5H584</accession>
<evidence type="ECO:0000259" key="2">
    <source>
        <dbReference type="Pfam" id="PF00535"/>
    </source>
</evidence>
<evidence type="ECO:0000256" key="1">
    <source>
        <dbReference type="SAM" id="Phobius"/>
    </source>
</evidence>
<dbReference type="EMBL" id="MFBT01000021">
    <property type="protein sequence ID" value="OGD99229.1"/>
    <property type="molecule type" value="Genomic_DNA"/>
</dbReference>
<sequence length="240" mass="26687">MWRNKTVAVIFPALSEISSIREAILDFDSTGFIDEIIVVDNDLPEDTLNKIVGTRARIIKEKRHGFGLSIQTGIKATGADLIIIAEATGAFAGKDVTKLLAYSDDFETVFGSRTHVPLIKSGSGMNFLRRVVDVLYGKLVSLLFLCGPLTDLGCTLKITSRMGWRKVAGECRAKSALFTTEWILLAAKNKVRFCQIPVNFKSGVGGSLWSENFLSQVARAIVIFFYIFRVWFSKRLGRRL</sequence>
<dbReference type="InterPro" id="IPR029044">
    <property type="entry name" value="Nucleotide-diphossugar_trans"/>
</dbReference>
<dbReference type="GO" id="GO:0006487">
    <property type="term" value="P:protein N-linked glycosylation"/>
    <property type="evidence" value="ECO:0007669"/>
    <property type="project" value="TreeGrafter"/>
</dbReference>
<protein>
    <recommendedName>
        <fullName evidence="2">Glycosyltransferase 2-like domain-containing protein</fullName>
    </recommendedName>
</protein>
<reference evidence="3 4" key="1">
    <citation type="journal article" date="2016" name="Nat. Commun.">
        <title>Thousands of microbial genomes shed light on interconnected biogeochemical processes in an aquifer system.</title>
        <authorList>
            <person name="Anantharaman K."/>
            <person name="Brown C.T."/>
            <person name="Hug L.A."/>
            <person name="Sharon I."/>
            <person name="Castelle C.J."/>
            <person name="Probst A.J."/>
            <person name="Thomas B.C."/>
            <person name="Singh A."/>
            <person name="Wilkins M.J."/>
            <person name="Karaoz U."/>
            <person name="Brodie E.L."/>
            <person name="Williams K.H."/>
            <person name="Hubbard S.S."/>
            <person name="Banfield J.F."/>
        </authorList>
    </citation>
    <scope>NUCLEOTIDE SEQUENCE [LARGE SCALE GENOMIC DNA]</scope>
</reference>
<feature type="domain" description="Glycosyltransferase 2-like" evidence="2">
    <location>
        <begin position="9"/>
        <end position="115"/>
    </location>
</feature>
<dbReference type="SUPFAM" id="SSF53448">
    <property type="entry name" value="Nucleotide-diphospho-sugar transferases"/>
    <property type="match status" value="1"/>
</dbReference>
<keyword evidence="1" id="KW-0812">Transmembrane</keyword>
<dbReference type="AlphaFoldDB" id="A0A1F5H584"/>
<comment type="caution">
    <text evidence="3">The sequence shown here is derived from an EMBL/GenBank/DDBJ whole genome shotgun (WGS) entry which is preliminary data.</text>
</comment>
<keyword evidence="1" id="KW-0472">Membrane</keyword>
<keyword evidence="1" id="KW-1133">Transmembrane helix</keyword>
<gene>
    <name evidence="3" type="ORF">A3B54_01515</name>
</gene>
<feature type="transmembrane region" description="Helical" evidence="1">
    <location>
        <begin position="213"/>
        <end position="232"/>
    </location>
</feature>
<evidence type="ECO:0000313" key="4">
    <source>
        <dbReference type="Proteomes" id="UP000177039"/>
    </source>
</evidence>
<dbReference type="Proteomes" id="UP000177039">
    <property type="component" value="Unassembled WGS sequence"/>
</dbReference>
<organism evidence="3 4">
    <name type="scientific">Candidatus Curtissbacteria bacterium RIFCSPLOWO2_01_FULL_42_50</name>
    <dbReference type="NCBI Taxonomy" id="1797730"/>
    <lineage>
        <taxon>Bacteria</taxon>
        <taxon>Candidatus Curtissiibacteriota</taxon>
    </lineage>
</organism>
<proteinExistence type="predicted"/>
<dbReference type="Gene3D" id="3.90.550.10">
    <property type="entry name" value="Spore Coat Polysaccharide Biosynthesis Protein SpsA, Chain A"/>
    <property type="match status" value="1"/>
</dbReference>
<dbReference type="Pfam" id="PF00535">
    <property type="entry name" value="Glycos_transf_2"/>
    <property type="match status" value="1"/>
</dbReference>
<evidence type="ECO:0000313" key="3">
    <source>
        <dbReference type="EMBL" id="OGD99229.1"/>
    </source>
</evidence>
<dbReference type="PANTHER" id="PTHR10859">
    <property type="entry name" value="GLYCOSYL TRANSFERASE"/>
    <property type="match status" value="1"/>
</dbReference>
<dbReference type="InterPro" id="IPR001173">
    <property type="entry name" value="Glyco_trans_2-like"/>
</dbReference>
<name>A0A1F5H584_9BACT</name>